<comment type="catalytic activity">
    <reaction evidence="9">
        <text>an all-trans-polyprenyl diphosphate + 4-hydroxybenzoate = a 4-hydroxy-3-(all-trans-polyprenyl)benzoate + diphosphate</text>
        <dbReference type="Rhea" id="RHEA:44504"/>
        <dbReference type="Rhea" id="RHEA-COMP:9514"/>
        <dbReference type="Rhea" id="RHEA-COMP:9564"/>
        <dbReference type="ChEBI" id="CHEBI:17879"/>
        <dbReference type="ChEBI" id="CHEBI:33019"/>
        <dbReference type="ChEBI" id="CHEBI:58914"/>
        <dbReference type="ChEBI" id="CHEBI:78396"/>
        <dbReference type="EC" id="2.5.1.39"/>
    </reaction>
</comment>
<dbReference type="InterPro" id="IPR044878">
    <property type="entry name" value="UbiA_sf"/>
</dbReference>
<evidence type="ECO:0000256" key="7">
    <source>
        <dbReference type="ARBA" id="ARBA00023136"/>
    </source>
</evidence>
<dbReference type="Gene3D" id="1.10.357.140">
    <property type="entry name" value="UbiA prenyltransferase"/>
    <property type="match status" value="1"/>
</dbReference>
<evidence type="ECO:0000256" key="2">
    <source>
        <dbReference type="ARBA" id="ARBA00004141"/>
    </source>
</evidence>
<comment type="function">
    <text evidence="9">Catalyzes the prenylation of para-hydroxybenzoate (PHB) with an all-trans polyprenyl group. Mediates the second step in the final reaction sequence of coenzyme Q (CoQ) biosynthesis, which is the condensation of the polyisoprenoid side chain with PHB, generating the first membrane-bound Q intermediate.</text>
</comment>
<protein>
    <recommendedName>
        <fullName evidence="9">4-hydroxybenzoate polyprenyltransferase, mitochondrial</fullName>
        <shortName evidence="9">4-HB polyprenyltransferase</shortName>
        <ecNumber evidence="9">2.5.1.39</ecNumber>
    </recommendedName>
    <alternativeName>
        <fullName evidence="9">Para-hydroxybenzoate--polyprenyltransferase</fullName>
        <shortName evidence="9">PHB:PPT</shortName>
        <shortName evidence="9">PHB:polyprenyltransferase</shortName>
    </alternativeName>
</protein>
<keyword evidence="9" id="KW-0496">Mitochondrion</keyword>
<dbReference type="HAMAP" id="MF_01635">
    <property type="entry name" value="UbiA"/>
    <property type="match status" value="1"/>
</dbReference>
<evidence type="ECO:0000256" key="5">
    <source>
        <dbReference type="ARBA" id="ARBA00022692"/>
    </source>
</evidence>
<keyword evidence="9" id="KW-0831">Ubiquinone biosynthesis</keyword>
<keyword evidence="5 9" id="KW-0812">Transmembrane</keyword>
<evidence type="ECO:0000256" key="4">
    <source>
        <dbReference type="ARBA" id="ARBA00022679"/>
    </source>
</evidence>
<keyword evidence="8 9" id="KW-0414">Isoprene biosynthesis</keyword>
<feature type="transmembrane region" description="Helical" evidence="9">
    <location>
        <begin position="278"/>
        <end position="295"/>
    </location>
</feature>
<dbReference type="PANTHER" id="PTHR11048:SF28">
    <property type="entry name" value="4-HYDROXYBENZOATE POLYPRENYLTRANSFERASE, MITOCHONDRIAL"/>
    <property type="match status" value="1"/>
</dbReference>
<organism evidence="10 11">
    <name type="scientific">Mya arenaria</name>
    <name type="common">Soft-shell clam</name>
    <dbReference type="NCBI Taxonomy" id="6604"/>
    <lineage>
        <taxon>Eukaryota</taxon>
        <taxon>Metazoa</taxon>
        <taxon>Spiralia</taxon>
        <taxon>Lophotrochozoa</taxon>
        <taxon>Mollusca</taxon>
        <taxon>Bivalvia</taxon>
        <taxon>Autobranchia</taxon>
        <taxon>Heteroconchia</taxon>
        <taxon>Euheterodonta</taxon>
        <taxon>Imparidentia</taxon>
        <taxon>Neoheterodontei</taxon>
        <taxon>Myida</taxon>
        <taxon>Myoidea</taxon>
        <taxon>Myidae</taxon>
        <taxon>Mya</taxon>
    </lineage>
</organism>
<dbReference type="InterPro" id="IPR000537">
    <property type="entry name" value="UbiA_prenyltransferase"/>
</dbReference>
<reference evidence="10" key="1">
    <citation type="submission" date="2022-11" db="EMBL/GenBank/DDBJ databases">
        <title>Centuries of genome instability and evolution in soft-shell clam transmissible cancer (bioRxiv).</title>
        <authorList>
            <person name="Hart S.F.M."/>
            <person name="Yonemitsu M.A."/>
            <person name="Giersch R.M."/>
            <person name="Beal B.F."/>
            <person name="Arriagada G."/>
            <person name="Davis B.W."/>
            <person name="Ostrander E.A."/>
            <person name="Goff S.P."/>
            <person name="Metzger M.J."/>
        </authorList>
    </citation>
    <scope>NUCLEOTIDE SEQUENCE</scope>
    <source>
        <strain evidence="10">MELC-2E11</strain>
        <tissue evidence="10">Siphon/mantle</tissue>
    </source>
</reference>
<dbReference type="CDD" id="cd13959">
    <property type="entry name" value="PT_UbiA_COQ2"/>
    <property type="match status" value="1"/>
</dbReference>
<keyword evidence="7 9" id="KW-0472">Membrane</keyword>
<dbReference type="InterPro" id="IPR039653">
    <property type="entry name" value="Prenyltransferase"/>
</dbReference>
<evidence type="ECO:0000256" key="1">
    <source>
        <dbReference type="ARBA" id="ARBA00001946"/>
    </source>
</evidence>
<gene>
    <name evidence="10" type="ORF">MAR_010895</name>
</gene>
<feature type="transmembrane region" description="Helical" evidence="9">
    <location>
        <begin position="180"/>
        <end position="204"/>
    </location>
</feature>
<evidence type="ECO:0000313" key="11">
    <source>
        <dbReference type="Proteomes" id="UP001164746"/>
    </source>
</evidence>
<comment type="pathway">
    <text evidence="9">Cofactor biosynthesis; ubiquinone biosynthesis.</text>
</comment>
<feature type="transmembrane region" description="Helical" evidence="9">
    <location>
        <begin position="250"/>
        <end position="269"/>
    </location>
</feature>
<dbReference type="Pfam" id="PF01040">
    <property type="entry name" value="UbiA"/>
    <property type="match status" value="2"/>
</dbReference>
<proteinExistence type="inferred from homology"/>
<comment type="subcellular location">
    <subcellularLocation>
        <location evidence="2">Membrane</location>
        <topology evidence="2">Multi-pass membrane protein</topology>
    </subcellularLocation>
    <subcellularLocation>
        <location evidence="9">Mitochondrion inner membrane</location>
        <topology evidence="9">Multi-pass membrane protein</topology>
        <orientation evidence="9">Matrix side</orientation>
    </subcellularLocation>
</comment>
<feature type="transmembrane region" description="Helical" evidence="9">
    <location>
        <begin position="155"/>
        <end position="174"/>
    </location>
</feature>
<dbReference type="Proteomes" id="UP001164746">
    <property type="component" value="Chromosome 14"/>
</dbReference>
<comment type="cofactor">
    <cofactor evidence="1 9">
        <name>Mg(2+)</name>
        <dbReference type="ChEBI" id="CHEBI:18420"/>
    </cofactor>
</comment>
<dbReference type="PROSITE" id="PS00943">
    <property type="entry name" value="UBIA"/>
    <property type="match status" value="1"/>
</dbReference>
<dbReference type="InterPro" id="IPR006370">
    <property type="entry name" value="HB_polyprenyltransferase-like"/>
</dbReference>
<keyword evidence="6 9" id="KW-1133">Transmembrane helix</keyword>
<accession>A0ABY7FWT6</accession>
<dbReference type="InterPro" id="IPR030470">
    <property type="entry name" value="UbiA_prenylTrfase_CS"/>
</dbReference>
<dbReference type="EMBL" id="CP111025">
    <property type="protein sequence ID" value="WAR25191.1"/>
    <property type="molecule type" value="Genomic_DNA"/>
</dbReference>
<evidence type="ECO:0000256" key="6">
    <source>
        <dbReference type="ARBA" id="ARBA00022989"/>
    </source>
</evidence>
<sequence>MMFMCRHYQNLTNKFCNGSNIFSSSQVQSAVATFLRNRFRPLTLCRSLFCIQHEHLTFQRQQYVHQQCKFKHVLQSDIKNFKPICISSASYNTLSAAFNQHMCGKNKRDCLFNTYPAVLCHPSHHSRHLNTQKIIEAAPKSFQPYLRLIRFDKPIGTFLLFWPCTWSIALAAPAGALPSLYLLTLFGLGSFIMRGAGCIINDMWDKDIDAKVERTRTRPLASGELSHFQALCFLGANLTLALTILLQLNWYSVFLGASSMGLVVGYPLAKRFTYWPQIMLGLTLNWGVLLAWAGIHGSVAGPALSLYTAWLTFNWGALLGWCAVQGSIDIPVLPLYVAGLCWTLVYDTVYAHQDKYFDMLIGVKSTALKFGDNTKPWLAGFGSGMISLLALTGHLCDQTWPYYTGVAITAAHLAHQLYTVDLDNPDDCMAKFKSNTQLGAVLFLAIVIGTLLKPTDKEDTKDTAKVKN</sequence>
<evidence type="ECO:0000256" key="8">
    <source>
        <dbReference type="ARBA" id="ARBA00023229"/>
    </source>
</evidence>
<evidence type="ECO:0000313" key="10">
    <source>
        <dbReference type="EMBL" id="WAR25191.1"/>
    </source>
</evidence>
<feature type="transmembrane region" description="Helical" evidence="9">
    <location>
        <begin position="331"/>
        <end position="351"/>
    </location>
</feature>
<evidence type="ECO:0000256" key="3">
    <source>
        <dbReference type="ARBA" id="ARBA00005985"/>
    </source>
</evidence>
<dbReference type="EC" id="2.5.1.39" evidence="9"/>
<dbReference type="PANTHER" id="PTHR11048">
    <property type="entry name" value="PRENYLTRANSFERASES"/>
    <property type="match status" value="1"/>
</dbReference>
<keyword evidence="9" id="KW-0999">Mitochondrion inner membrane</keyword>
<comment type="similarity">
    <text evidence="3 9">Belongs to the UbiA prenyltransferase family.</text>
</comment>
<feature type="transmembrane region" description="Helical" evidence="9">
    <location>
        <begin position="225"/>
        <end position="244"/>
    </location>
</feature>
<evidence type="ECO:0000256" key="9">
    <source>
        <dbReference type="HAMAP-Rule" id="MF_03189"/>
    </source>
</evidence>
<name>A0ABY7FWT6_MYAAR</name>
<feature type="transmembrane region" description="Helical" evidence="9">
    <location>
        <begin position="438"/>
        <end position="455"/>
    </location>
</feature>
<dbReference type="Gene3D" id="1.20.120.1780">
    <property type="entry name" value="UbiA prenyltransferase"/>
    <property type="match status" value="1"/>
</dbReference>
<keyword evidence="11" id="KW-1185">Reference proteome</keyword>
<keyword evidence="4 9" id="KW-0808">Transferase</keyword>